<proteinExistence type="predicted"/>
<evidence type="ECO:0000313" key="5">
    <source>
        <dbReference type="Proteomes" id="UP000054771"/>
    </source>
</evidence>
<reference evidence="5" key="1">
    <citation type="journal article" date="2016" name="Genome Announc.">
        <title>Draft genome sequences of fungus Aspergillus calidoustus.</title>
        <authorList>
            <person name="Horn F."/>
            <person name="Linde J."/>
            <person name="Mattern D.J."/>
            <person name="Walther G."/>
            <person name="Guthke R."/>
            <person name="Scherlach K."/>
            <person name="Martin K."/>
            <person name="Brakhage A.A."/>
            <person name="Petzke L."/>
            <person name="Valiante V."/>
        </authorList>
    </citation>
    <scope>NUCLEOTIDE SEQUENCE [LARGE SCALE GENOMIC DNA]</scope>
    <source>
        <strain evidence="5">SF006504</strain>
    </source>
</reference>
<dbReference type="PANTHER" id="PTHR47706:SF1">
    <property type="entry name" value="CIPA-LIKE, PUTATIVE (AFU_ORTHOLOGUE AFUA_1G12460)-RELATED"/>
    <property type="match status" value="1"/>
</dbReference>
<dbReference type="InterPro" id="IPR008030">
    <property type="entry name" value="NmrA-like"/>
</dbReference>
<dbReference type="Pfam" id="PF05368">
    <property type="entry name" value="NmrA"/>
    <property type="match status" value="1"/>
</dbReference>
<evidence type="ECO:0000313" key="4">
    <source>
        <dbReference type="EMBL" id="CEL01001.1"/>
    </source>
</evidence>
<sequence length="282" mass="29763">MTSMKVAVAGATGAAGIPVIEELLAAGHRVTALTRVGSSGASKLPSHPNLSVAAVDYDSTSSLTNALEGHQAVVACFGVATPVGSQDILIDASVAAGVSRFFPAEFGTDTANSRCAKLPVFAKKIHALDYLKKKVAADSATPHSVPARSWIGAWNTPSCTTTLATIGKAVVRILAHLEETKNRHVYIHDAVTTQNQPIAIAKKIDGKDWDLTRTTSAFAEASAYAELKKETPDPMKFLFLLLQVSVLSEGYGGDFSAHLDNKLLGIKGMDENELATVMAKYL</sequence>
<evidence type="ECO:0000259" key="3">
    <source>
        <dbReference type="Pfam" id="PF05368"/>
    </source>
</evidence>
<dbReference type="AlphaFoldDB" id="A0A0U5C1Q6"/>
<gene>
    <name evidence="4" type="ORF">ASPCAL00593</name>
</gene>
<evidence type="ECO:0000256" key="1">
    <source>
        <dbReference type="ARBA" id="ARBA00022857"/>
    </source>
</evidence>
<dbReference type="OMA" id="NRHVYIH"/>
<accession>A0A0U5C1Q6</accession>
<dbReference type="SUPFAM" id="SSF51735">
    <property type="entry name" value="NAD(P)-binding Rossmann-fold domains"/>
    <property type="match status" value="1"/>
</dbReference>
<keyword evidence="5" id="KW-1185">Reference proteome</keyword>
<dbReference type="InterPro" id="IPR036291">
    <property type="entry name" value="NAD(P)-bd_dom_sf"/>
</dbReference>
<feature type="domain" description="NmrA-like" evidence="3">
    <location>
        <begin position="4"/>
        <end position="133"/>
    </location>
</feature>
<dbReference type="Proteomes" id="UP000054771">
    <property type="component" value="Unassembled WGS sequence"/>
</dbReference>
<dbReference type="GO" id="GO:0016491">
    <property type="term" value="F:oxidoreductase activity"/>
    <property type="evidence" value="ECO:0007669"/>
    <property type="project" value="UniProtKB-KW"/>
</dbReference>
<dbReference type="InterPro" id="IPR051609">
    <property type="entry name" value="NmrA/Isoflavone_reductase-like"/>
</dbReference>
<evidence type="ECO:0000256" key="2">
    <source>
        <dbReference type="ARBA" id="ARBA00023002"/>
    </source>
</evidence>
<dbReference type="Gene3D" id="3.40.50.720">
    <property type="entry name" value="NAD(P)-binding Rossmann-like Domain"/>
    <property type="match status" value="1"/>
</dbReference>
<organism evidence="4 5">
    <name type="scientific">Aspergillus calidoustus</name>
    <dbReference type="NCBI Taxonomy" id="454130"/>
    <lineage>
        <taxon>Eukaryota</taxon>
        <taxon>Fungi</taxon>
        <taxon>Dikarya</taxon>
        <taxon>Ascomycota</taxon>
        <taxon>Pezizomycotina</taxon>
        <taxon>Eurotiomycetes</taxon>
        <taxon>Eurotiomycetidae</taxon>
        <taxon>Eurotiales</taxon>
        <taxon>Aspergillaceae</taxon>
        <taxon>Aspergillus</taxon>
        <taxon>Aspergillus subgen. Nidulantes</taxon>
    </lineage>
</organism>
<keyword evidence="1" id="KW-0521">NADP</keyword>
<protein>
    <recommendedName>
        <fullName evidence="3">NmrA-like domain-containing protein</fullName>
    </recommendedName>
</protein>
<dbReference type="OrthoDB" id="9974981at2759"/>
<keyword evidence="2" id="KW-0560">Oxidoreductase</keyword>
<dbReference type="EMBL" id="CDMC01000001">
    <property type="protein sequence ID" value="CEL01001.1"/>
    <property type="molecule type" value="Genomic_DNA"/>
</dbReference>
<dbReference type="PANTHER" id="PTHR47706">
    <property type="entry name" value="NMRA-LIKE FAMILY PROTEIN"/>
    <property type="match status" value="1"/>
</dbReference>
<name>A0A0U5C1Q6_ASPCI</name>